<sequence>MPPVVKPARFAHAEGHTDVCYDPTGRYLVTCGSDGEVRTWESFQDDEPKSYSVGESALAVACGGGTFFVATDSYCVKAFAASTGQETSAAVHFPSDVYAVACSSDGKTLVAGSGDFTLKVVDVSSGTTQLLTGHEAPVLCCRIDPRAEFILALPVKSEVRLVPRGSWDQVDVLAHDSVQEALSIVAFSGCGKLLAAATRGGKLLVWDWSARQLMHTVSCGKDICSLSWNPSQKELVYCNTQGQLGLVEGIDSGSTVEQVAPTAVKVLPEDKADAEDDGIDLGQIKATYEPLIFGNSDGEEEDGAPAPSTVPATSVQQEYRPRLMQDAFQPASTPVHLQHRFMVRVVFSLHAA</sequence>
<evidence type="ECO:0000313" key="2">
    <source>
        <dbReference type="Proteomes" id="UP000821845"/>
    </source>
</evidence>
<organism evidence="1 2">
    <name type="scientific">Hyalomma asiaticum</name>
    <name type="common">Tick</name>
    <dbReference type="NCBI Taxonomy" id="266040"/>
    <lineage>
        <taxon>Eukaryota</taxon>
        <taxon>Metazoa</taxon>
        <taxon>Ecdysozoa</taxon>
        <taxon>Arthropoda</taxon>
        <taxon>Chelicerata</taxon>
        <taxon>Arachnida</taxon>
        <taxon>Acari</taxon>
        <taxon>Parasitiformes</taxon>
        <taxon>Ixodida</taxon>
        <taxon>Ixodoidea</taxon>
        <taxon>Ixodidae</taxon>
        <taxon>Hyalomminae</taxon>
        <taxon>Hyalomma</taxon>
    </lineage>
</organism>
<reference evidence="1" key="1">
    <citation type="submission" date="2020-05" db="EMBL/GenBank/DDBJ databases">
        <title>Large-scale comparative analyses of tick genomes elucidate their genetic diversity and vector capacities.</title>
        <authorList>
            <person name="Jia N."/>
            <person name="Wang J."/>
            <person name="Shi W."/>
            <person name="Du L."/>
            <person name="Sun Y."/>
            <person name="Zhan W."/>
            <person name="Jiang J."/>
            <person name="Wang Q."/>
            <person name="Zhang B."/>
            <person name="Ji P."/>
            <person name="Sakyi L.B."/>
            <person name="Cui X."/>
            <person name="Yuan T."/>
            <person name="Jiang B."/>
            <person name="Yang W."/>
            <person name="Lam T.T.-Y."/>
            <person name="Chang Q."/>
            <person name="Ding S."/>
            <person name="Wang X."/>
            <person name="Zhu J."/>
            <person name="Ruan X."/>
            <person name="Zhao L."/>
            <person name="Wei J."/>
            <person name="Que T."/>
            <person name="Du C."/>
            <person name="Cheng J."/>
            <person name="Dai P."/>
            <person name="Han X."/>
            <person name="Huang E."/>
            <person name="Gao Y."/>
            <person name="Liu J."/>
            <person name="Shao H."/>
            <person name="Ye R."/>
            <person name="Li L."/>
            <person name="Wei W."/>
            <person name="Wang X."/>
            <person name="Wang C."/>
            <person name="Yang T."/>
            <person name="Huo Q."/>
            <person name="Li W."/>
            <person name="Guo W."/>
            <person name="Chen H."/>
            <person name="Zhou L."/>
            <person name="Ni X."/>
            <person name="Tian J."/>
            <person name="Zhou Y."/>
            <person name="Sheng Y."/>
            <person name="Liu T."/>
            <person name="Pan Y."/>
            <person name="Xia L."/>
            <person name="Li J."/>
            <person name="Zhao F."/>
            <person name="Cao W."/>
        </authorList>
    </citation>
    <scope>NUCLEOTIDE SEQUENCE</scope>
    <source>
        <strain evidence="1">Hyas-2018</strain>
    </source>
</reference>
<protein>
    <submittedName>
        <fullName evidence="1">Uncharacterized protein</fullName>
    </submittedName>
</protein>
<dbReference type="EMBL" id="CM023487">
    <property type="protein sequence ID" value="KAH6925543.1"/>
    <property type="molecule type" value="Genomic_DNA"/>
</dbReference>
<name>A0ACB7RSD7_HYAAI</name>
<keyword evidence="2" id="KW-1185">Reference proteome</keyword>
<evidence type="ECO:0000313" key="1">
    <source>
        <dbReference type="EMBL" id="KAH6925543.1"/>
    </source>
</evidence>
<comment type="caution">
    <text evidence="1">The sequence shown here is derived from an EMBL/GenBank/DDBJ whole genome shotgun (WGS) entry which is preliminary data.</text>
</comment>
<gene>
    <name evidence="1" type="ORF">HPB50_006891</name>
</gene>
<proteinExistence type="predicted"/>
<accession>A0ACB7RSD7</accession>
<dbReference type="Proteomes" id="UP000821845">
    <property type="component" value="Chromosome 7"/>
</dbReference>